<feature type="non-terminal residue" evidence="1">
    <location>
        <position position="109"/>
    </location>
</feature>
<proteinExistence type="predicted"/>
<evidence type="ECO:0000313" key="1">
    <source>
        <dbReference type="EMBL" id="GMT15519.1"/>
    </source>
</evidence>
<dbReference type="AlphaFoldDB" id="A0AAV5VCD6"/>
<protein>
    <submittedName>
        <fullName evidence="1">Uncharacterized protein</fullName>
    </submittedName>
</protein>
<reference evidence="1" key="1">
    <citation type="submission" date="2023-10" db="EMBL/GenBank/DDBJ databases">
        <title>Genome assembly of Pristionchus species.</title>
        <authorList>
            <person name="Yoshida K."/>
            <person name="Sommer R.J."/>
        </authorList>
    </citation>
    <scope>NUCLEOTIDE SEQUENCE</scope>
    <source>
        <strain evidence="1">RS5133</strain>
    </source>
</reference>
<keyword evidence="2" id="KW-1185">Reference proteome</keyword>
<evidence type="ECO:0000313" key="2">
    <source>
        <dbReference type="Proteomes" id="UP001432322"/>
    </source>
</evidence>
<gene>
    <name evidence="1" type="ORF">PFISCL1PPCAC_6816</name>
</gene>
<feature type="non-terminal residue" evidence="1">
    <location>
        <position position="1"/>
    </location>
</feature>
<organism evidence="1 2">
    <name type="scientific">Pristionchus fissidentatus</name>
    <dbReference type="NCBI Taxonomy" id="1538716"/>
    <lineage>
        <taxon>Eukaryota</taxon>
        <taxon>Metazoa</taxon>
        <taxon>Ecdysozoa</taxon>
        <taxon>Nematoda</taxon>
        <taxon>Chromadorea</taxon>
        <taxon>Rhabditida</taxon>
        <taxon>Rhabditina</taxon>
        <taxon>Diplogasteromorpha</taxon>
        <taxon>Diplogasteroidea</taxon>
        <taxon>Neodiplogasteridae</taxon>
        <taxon>Pristionchus</taxon>
    </lineage>
</organism>
<dbReference type="EMBL" id="BTSY01000002">
    <property type="protein sequence ID" value="GMT15519.1"/>
    <property type="molecule type" value="Genomic_DNA"/>
</dbReference>
<sequence>QILARCFTRAYMVAQYCIHCAKVNKERMREILSGIAYVRINIIPIIRDCESPVLTPFTSWEKLQTDYVNWEWKQHMNLDWHIANSASKSDWTIRGPSDHVWWDKSRFQK</sequence>
<accession>A0AAV5VCD6</accession>
<dbReference type="Proteomes" id="UP001432322">
    <property type="component" value="Unassembled WGS sequence"/>
</dbReference>
<name>A0AAV5VCD6_9BILA</name>
<comment type="caution">
    <text evidence="1">The sequence shown here is derived from an EMBL/GenBank/DDBJ whole genome shotgun (WGS) entry which is preliminary data.</text>
</comment>